<dbReference type="AlphaFoldDB" id="A0A3G2R9W3"/>
<dbReference type="KEGG" id="bacg:D2962_12015"/>
<dbReference type="Gene3D" id="2.20.28.30">
    <property type="entry name" value="RNA polymerase ii, chain L"/>
    <property type="match status" value="1"/>
</dbReference>
<protein>
    <submittedName>
        <fullName evidence="3">Zinc ribbon domain-containing protein</fullName>
    </submittedName>
</protein>
<gene>
    <name evidence="3" type="ORF">D2962_12015</name>
</gene>
<dbReference type="InterPro" id="IPR029040">
    <property type="entry name" value="RPABC4/Spt4"/>
</dbReference>
<proteinExistence type="predicted"/>
<organism evidence="3 4">
    <name type="scientific">Biomaibacter acetigenes</name>
    <dbReference type="NCBI Taxonomy" id="2316383"/>
    <lineage>
        <taxon>Bacteria</taxon>
        <taxon>Bacillati</taxon>
        <taxon>Bacillota</taxon>
        <taxon>Clostridia</taxon>
        <taxon>Thermosediminibacterales</taxon>
        <taxon>Tepidanaerobacteraceae</taxon>
        <taxon>Biomaibacter</taxon>
    </lineage>
</organism>
<name>A0A3G2R9W3_9FIRM</name>
<dbReference type="RefSeq" id="WP_122015785.1">
    <property type="nucleotide sequence ID" value="NZ_CP033169.1"/>
</dbReference>
<accession>A0A3G2R9W3</accession>
<reference evidence="3 4" key="1">
    <citation type="submission" date="2018-10" db="EMBL/GenBank/DDBJ databases">
        <authorList>
            <person name="Zhang X."/>
        </authorList>
    </citation>
    <scope>NUCLEOTIDE SEQUENCE [LARGE SCALE GENOMIC DNA]</scope>
    <source>
        <strain evidence="3 4">SK-G1</strain>
    </source>
</reference>
<dbReference type="NCBIfam" id="TIGR02605">
    <property type="entry name" value="CxxC_CxxC_SSSS"/>
    <property type="match status" value="1"/>
</dbReference>
<dbReference type="InterPro" id="IPR013429">
    <property type="entry name" value="Regulatory_FmdB_Zinc_ribbon"/>
</dbReference>
<evidence type="ECO:0000313" key="3">
    <source>
        <dbReference type="EMBL" id="AYO32282.1"/>
    </source>
</evidence>
<dbReference type="Pfam" id="PF09723">
    <property type="entry name" value="Zn_ribbon_8"/>
    <property type="match status" value="1"/>
</dbReference>
<feature type="region of interest" description="Disordered" evidence="1">
    <location>
        <begin position="51"/>
        <end position="71"/>
    </location>
</feature>
<dbReference type="Proteomes" id="UP000280960">
    <property type="component" value="Chromosome"/>
</dbReference>
<evidence type="ECO:0000259" key="2">
    <source>
        <dbReference type="SMART" id="SM00834"/>
    </source>
</evidence>
<evidence type="ECO:0000313" key="4">
    <source>
        <dbReference type="Proteomes" id="UP000280960"/>
    </source>
</evidence>
<evidence type="ECO:0000256" key="1">
    <source>
        <dbReference type="SAM" id="MobiDB-lite"/>
    </source>
</evidence>
<dbReference type="SMART" id="SM00834">
    <property type="entry name" value="CxxC_CXXC_SSSS"/>
    <property type="match status" value="1"/>
</dbReference>
<sequence>MPTFDFKCDSCGLQFSEFVSIKDKDKVRCPECGGRASQRFTGFMYISRGGSTSSGTGSCSGGSCSTCSGCH</sequence>
<keyword evidence="4" id="KW-1185">Reference proteome</keyword>
<dbReference type="SUPFAM" id="SSF63393">
    <property type="entry name" value="RNA polymerase subunits"/>
    <property type="match status" value="1"/>
</dbReference>
<feature type="domain" description="Putative regulatory protein FmdB zinc ribbon" evidence="2">
    <location>
        <begin position="1"/>
        <end position="41"/>
    </location>
</feature>
<dbReference type="EMBL" id="CP033169">
    <property type="protein sequence ID" value="AYO32282.1"/>
    <property type="molecule type" value="Genomic_DNA"/>
</dbReference>